<dbReference type="GeneID" id="64969758"/>
<sequence>MGLSYNIEKLAEMESLDNVNPNDPNAPKVNNDEFRGGYFSILPDAEPRFEFGLMQLPLDVMAFGRGRFKGLLRIPGFVRVEPTDAHPLEKMWPVGWKELHLRGRQGYLPRILPKVGNVGHGFWWDEKDPELLMRGFGRVVEVWDVSFNVVSAGNHDKSDG</sequence>
<keyword evidence="2" id="KW-1185">Reference proteome</keyword>
<evidence type="ECO:0000313" key="1">
    <source>
        <dbReference type="EMBL" id="BCS19753.1"/>
    </source>
</evidence>
<dbReference type="Proteomes" id="UP000654913">
    <property type="component" value="Chromosome 2"/>
</dbReference>
<protein>
    <submittedName>
        <fullName evidence="1">Uncharacterized protein</fullName>
    </submittedName>
</protein>
<reference evidence="1" key="1">
    <citation type="submission" date="2021-01" db="EMBL/GenBank/DDBJ databases">
        <authorList>
            <consortium name="Aspergillus puulaauensis MK2 genome sequencing consortium"/>
            <person name="Kazuki M."/>
            <person name="Futagami T."/>
        </authorList>
    </citation>
    <scope>NUCLEOTIDE SEQUENCE</scope>
    <source>
        <strain evidence="1">MK2</strain>
    </source>
</reference>
<dbReference type="EMBL" id="AP024444">
    <property type="protein sequence ID" value="BCS19753.1"/>
    <property type="molecule type" value="Genomic_DNA"/>
</dbReference>
<reference evidence="1" key="2">
    <citation type="submission" date="2021-02" db="EMBL/GenBank/DDBJ databases">
        <title>Aspergillus puulaauensis MK2 genome sequence.</title>
        <authorList>
            <person name="Futagami T."/>
            <person name="Mori K."/>
            <person name="Kadooka C."/>
            <person name="Tanaka T."/>
        </authorList>
    </citation>
    <scope>NUCLEOTIDE SEQUENCE</scope>
    <source>
        <strain evidence="1">MK2</strain>
    </source>
</reference>
<evidence type="ECO:0000313" key="2">
    <source>
        <dbReference type="Proteomes" id="UP000654913"/>
    </source>
</evidence>
<proteinExistence type="predicted"/>
<dbReference type="OrthoDB" id="4479112at2759"/>
<organism evidence="1 2">
    <name type="scientific">Aspergillus puulaauensis</name>
    <dbReference type="NCBI Taxonomy" id="1220207"/>
    <lineage>
        <taxon>Eukaryota</taxon>
        <taxon>Fungi</taxon>
        <taxon>Dikarya</taxon>
        <taxon>Ascomycota</taxon>
        <taxon>Pezizomycotina</taxon>
        <taxon>Eurotiomycetes</taxon>
        <taxon>Eurotiomycetidae</taxon>
        <taxon>Eurotiales</taxon>
        <taxon>Aspergillaceae</taxon>
        <taxon>Aspergillus</taxon>
    </lineage>
</organism>
<dbReference type="AlphaFoldDB" id="A0A7R7XEG7"/>
<dbReference type="KEGG" id="apuu:APUU_20185A"/>
<gene>
    <name evidence="1" type="ORF">APUU_20185A</name>
</gene>
<dbReference type="RefSeq" id="XP_041551947.1">
    <property type="nucleotide sequence ID" value="XM_041698798.1"/>
</dbReference>
<name>A0A7R7XEG7_9EURO</name>
<accession>A0A7R7XEG7</accession>